<organism evidence="1">
    <name type="scientific">marine sediment metagenome</name>
    <dbReference type="NCBI Taxonomy" id="412755"/>
    <lineage>
        <taxon>unclassified sequences</taxon>
        <taxon>metagenomes</taxon>
        <taxon>ecological metagenomes</taxon>
    </lineage>
</organism>
<comment type="caution">
    <text evidence="1">The sequence shown here is derived from an EMBL/GenBank/DDBJ whole genome shotgun (WGS) entry which is preliminary data.</text>
</comment>
<sequence length="61" mass="6658">MPRWRIFMPMKHLVLLAIIGLALASCGMNRAVGVLPNTLDDLAELSKASPGVDGEEPRRTQ</sequence>
<evidence type="ECO:0000313" key="1">
    <source>
        <dbReference type="EMBL" id="KKN77392.1"/>
    </source>
</evidence>
<name>A0A0F9TR30_9ZZZZ</name>
<proteinExistence type="predicted"/>
<dbReference type="EMBL" id="LAZR01000279">
    <property type="protein sequence ID" value="KKN77392.1"/>
    <property type="molecule type" value="Genomic_DNA"/>
</dbReference>
<dbReference type="PROSITE" id="PS51257">
    <property type="entry name" value="PROKAR_LIPOPROTEIN"/>
    <property type="match status" value="1"/>
</dbReference>
<gene>
    <name evidence="1" type="ORF">LCGC14_0360680</name>
</gene>
<protein>
    <submittedName>
        <fullName evidence="1">Uncharacterized protein</fullName>
    </submittedName>
</protein>
<accession>A0A0F9TR30</accession>
<dbReference type="AlphaFoldDB" id="A0A0F9TR30"/>
<reference evidence="1" key="1">
    <citation type="journal article" date="2015" name="Nature">
        <title>Complex archaea that bridge the gap between prokaryotes and eukaryotes.</title>
        <authorList>
            <person name="Spang A."/>
            <person name="Saw J.H."/>
            <person name="Jorgensen S.L."/>
            <person name="Zaremba-Niedzwiedzka K."/>
            <person name="Martijn J."/>
            <person name="Lind A.E."/>
            <person name="van Eijk R."/>
            <person name="Schleper C."/>
            <person name="Guy L."/>
            <person name="Ettema T.J."/>
        </authorList>
    </citation>
    <scope>NUCLEOTIDE SEQUENCE</scope>
</reference>